<gene>
    <name evidence="1" type="ORF">E2C01_059166</name>
</gene>
<proteinExistence type="predicted"/>
<dbReference type="Proteomes" id="UP000324222">
    <property type="component" value="Unassembled WGS sequence"/>
</dbReference>
<protein>
    <submittedName>
        <fullName evidence="1">Uncharacterized protein</fullName>
    </submittedName>
</protein>
<name>A0A5B7H1T6_PORTR</name>
<sequence>MERYARRRLGRVNTCMNTCSQRLHLNLPTIKEGSSLVPLLHPRLTSSTATFLTVHSAAHIVKCLAKTHNEGRC</sequence>
<reference evidence="1 2" key="1">
    <citation type="submission" date="2019-05" db="EMBL/GenBank/DDBJ databases">
        <title>Another draft genome of Portunus trituberculatus and its Hox gene families provides insights of decapod evolution.</title>
        <authorList>
            <person name="Jeong J.-H."/>
            <person name="Song I."/>
            <person name="Kim S."/>
            <person name="Choi T."/>
            <person name="Kim D."/>
            <person name="Ryu S."/>
            <person name="Kim W."/>
        </authorList>
    </citation>
    <scope>NUCLEOTIDE SEQUENCE [LARGE SCALE GENOMIC DNA]</scope>
    <source>
        <tissue evidence="1">Muscle</tissue>
    </source>
</reference>
<dbReference type="AlphaFoldDB" id="A0A5B7H1T6"/>
<organism evidence="1 2">
    <name type="scientific">Portunus trituberculatus</name>
    <name type="common">Swimming crab</name>
    <name type="synonym">Neptunus trituberculatus</name>
    <dbReference type="NCBI Taxonomy" id="210409"/>
    <lineage>
        <taxon>Eukaryota</taxon>
        <taxon>Metazoa</taxon>
        <taxon>Ecdysozoa</taxon>
        <taxon>Arthropoda</taxon>
        <taxon>Crustacea</taxon>
        <taxon>Multicrustacea</taxon>
        <taxon>Malacostraca</taxon>
        <taxon>Eumalacostraca</taxon>
        <taxon>Eucarida</taxon>
        <taxon>Decapoda</taxon>
        <taxon>Pleocyemata</taxon>
        <taxon>Brachyura</taxon>
        <taxon>Eubrachyura</taxon>
        <taxon>Portunoidea</taxon>
        <taxon>Portunidae</taxon>
        <taxon>Portuninae</taxon>
        <taxon>Portunus</taxon>
    </lineage>
</organism>
<comment type="caution">
    <text evidence="1">The sequence shown here is derived from an EMBL/GenBank/DDBJ whole genome shotgun (WGS) entry which is preliminary data.</text>
</comment>
<accession>A0A5B7H1T6</accession>
<dbReference type="EMBL" id="VSRR010022854">
    <property type="protein sequence ID" value="MPC65042.1"/>
    <property type="molecule type" value="Genomic_DNA"/>
</dbReference>
<evidence type="ECO:0000313" key="2">
    <source>
        <dbReference type="Proteomes" id="UP000324222"/>
    </source>
</evidence>
<evidence type="ECO:0000313" key="1">
    <source>
        <dbReference type="EMBL" id="MPC65042.1"/>
    </source>
</evidence>
<keyword evidence="2" id="KW-1185">Reference proteome</keyword>